<keyword evidence="7" id="KW-0966">Cell projection</keyword>
<gene>
    <name evidence="12" type="primary">CEP290</name>
</gene>
<feature type="region of interest" description="Disordered" evidence="9">
    <location>
        <begin position="2048"/>
        <end position="2073"/>
    </location>
</feature>
<evidence type="ECO:0000256" key="2">
    <source>
        <dbReference type="ARBA" id="ARBA00004300"/>
    </source>
</evidence>
<evidence type="ECO:0000313" key="12">
    <source>
        <dbReference type="RefSeq" id="XP_060550617.1"/>
    </source>
</evidence>
<evidence type="ECO:0000256" key="3">
    <source>
        <dbReference type="ARBA" id="ARBA00022490"/>
    </source>
</evidence>
<dbReference type="InterPro" id="IPR026201">
    <property type="entry name" value="Cep290"/>
</dbReference>
<feature type="coiled-coil region" evidence="8">
    <location>
        <begin position="834"/>
        <end position="875"/>
    </location>
</feature>
<feature type="coiled-coil region" evidence="8">
    <location>
        <begin position="1002"/>
        <end position="1089"/>
    </location>
</feature>
<evidence type="ECO:0000256" key="5">
    <source>
        <dbReference type="ARBA" id="ARBA00023054"/>
    </source>
</evidence>
<evidence type="ECO:0000256" key="8">
    <source>
        <dbReference type="SAM" id="Coils"/>
    </source>
</evidence>
<dbReference type="Proteomes" id="UP001652622">
    <property type="component" value="Unplaced"/>
</dbReference>
<feature type="region of interest" description="Disordered" evidence="9">
    <location>
        <begin position="2246"/>
        <end position="2267"/>
    </location>
</feature>
<keyword evidence="3" id="KW-0963">Cytoplasm</keyword>
<keyword evidence="11" id="KW-1185">Reference proteome</keyword>
<feature type="region of interest" description="Disordered" evidence="9">
    <location>
        <begin position="2091"/>
        <end position="2114"/>
    </location>
</feature>
<protein>
    <submittedName>
        <fullName evidence="12">LOW QUALITY PROTEIN: centrosomal protein of 290 kDa</fullName>
    </submittedName>
</protein>
<keyword evidence="5 8" id="KW-0175">Coiled coil</keyword>
<feature type="coiled-coil region" evidence="8">
    <location>
        <begin position="1744"/>
        <end position="1796"/>
    </location>
</feature>
<evidence type="ECO:0000256" key="7">
    <source>
        <dbReference type="ARBA" id="ARBA00023273"/>
    </source>
</evidence>
<evidence type="ECO:0000256" key="1">
    <source>
        <dbReference type="ARBA" id="ARBA00004120"/>
    </source>
</evidence>
<dbReference type="GeneID" id="117655837"/>
<feature type="coiled-coil region" evidence="8">
    <location>
        <begin position="768"/>
        <end position="795"/>
    </location>
</feature>
<evidence type="ECO:0000313" key="11">
    <source>
        <dbReference type="Proteomes" id="UP001652622"/>
    </source>
</evidence>
<feature type="region of interest" description="Disordered" evidence="9">
    <location>
        <begin position="2502"/>
        <end position="2521"/>
    </location>
</feature>
<keyword evidence="4" id="KW-0970">Cilium biogenesis/degradation</keyword>
<feature type="coiled-coil region" evidence="8">
    <location>
        <begin position="1677"/>
        <end position="1704"/>
    </location>
</feature>
<keyword evidence="6" id="KW-0206">Cytoskeleton</keyword>
<feature type="coiled-coil region" evidence="8">
    <location>
        <begin position="1348"/>
        <end position="1382"/>
    </location>
</feature>
<proteinExistence type="predicted"/>
<feature type="coiled-coil region" evidence="8">
    <location>
        <begin position="1882"/>
        <end position="1963"/>
    </location>
</feature>
<organism evidence="11 12">
    <name type="scientific">Pantherophis guttatus</name>
    <name type="common">Corn snake</name>
    <name type="synonym">Elaphe guttata</name>
    <dbReference type="NCBI Taxonomy" id="94885"/>
    <lineage>
        <taxon>Eukaryota</taxon>
        <taxon>Metazoa</taxon>
        <taxon>Chordata</taxon>
        <taxon>Craniata</taxon>
        <taxon>Vertebrata</taxon>
        <taxon>Euteleostomi</taxon>
        <taxon>Lepidosauria</taxon>
        <taxon>Squamata</taxon>
        <taxon>Bifurcata</taxon>
        <taxon>Unidentata</taxon>
        <taxon>Episquamata</taxon>
        <taxon>Toxicofera</taxon>
        <taxon>Serpentes</taxon>
        <taxon>Colubroidea</taxon>
        <taxon>Colubridae</taxon>
        <taxon>Colubrinae</taxon>
        <taxon>Pantherophis</taxon>
    </lineage>
</organism>
<feature type="domain" description="Centrosomal protein of 290kDa coiled-coil region" evidence="10">
    <location>
        <begin position="1499"/>
        <end position="1626"/>
    </location>
</feature>
<dbReference type="Pfam" id="PF16574">
    <property type="entry name" value="CEP209_CC5"/>
    <property type="match status" value="1"/>
</dbReference>
<feature type="coiled-coil region" evidence="8">
    <location>
        <begin position="1431"/>
        <end position="1458"/>
    </location>
</feature>
<evidence type="ECO:0000256" key="9">
    <source>
        <dbReference type="SAM" id="MobiDB-lite"/>
    </source>
</evidence>
<evidence type="ECO:0000256" key="4">
    <source>
        <dbReference type="ARBA" id="ARBA00022794"/>
    </source>
</evidence>
<sequence length="2678" mass="313241">MAPILEWKKIMRVDPDALPRQEELADSLLETVAKVDGNALKDETPAHLIQLFKISQSLMKMKNQEVELALEEVEKAGEEQAKFENQLKTKVMKLEKELEIAQRSTGSRDTRFLRDEIRQLEKQLSQKDRELADMEKDLDKEKKVNEQFTLRNEETENENSKLRRENEQLRQDVIDYQRQLETQKETLLSRKEDSDYRSQLSKKNFELVQYLDEIQNLTEANEKLEAQNQEMRKNLEESVQEMENMTDEYNKMKFMVQQSDIAMDQLRKEKEQYRLQVRELTEQLKAKNEEDDPLMAAVNEKVEEWKRILASKDDEIIEYQEMLLTLKEKLKMAQLDADKSNVLALQQGVQERDSQIKLLTEQIEQYTKEMEKNVLIIEDMKRELQKDKSRLSITQQDRIGEMQGKLEMLEEKVKDSERTAELAEADAREKDKELIETLKRVKDYETGIYGLEDAVAEIKGLKKQLKIRNSEIETLIKEVNKLEFKINDLLDENEDLREQLGLDPKTMIDLTELKNSKALKQQQYKAENQVLLKEIERLEEERVTLKQQIRKLAQEKGRRAATLGLDADDLQLIDTFTEDLKMKRERSELMNTSNFDKLKTKVQVEDNSDSSKAFTVDEYYSSLEQTSTEILGTALCSVSNKNSNSADCPVSFSVLERTERADKKYIRREEREMKKTEASCHIQMPLCSVQKSLLDFQEGLPSSLLRKPISSYIVQEILLKNEEDNSEIKLMDLRTDLQDTGKNLYFSESWPVELLEGEYGQSLKAYQVDRVENLIRQLRSEIMFLRSENEQILRDLFAKNTLNKNAELEFERCKSQKFENDYLAKELNEREKDLEQNRIVIMKLKSNLKELVQENKHLQQGMKEILQAIKDLQKDPGVKDGESALMIPSLERLVNAIELKNAEGPFDASLHLKAQVDQLTGRNEELRKELRESRKEAVNFSNQLAKASTKIANLENEIDMLKKSEGGNIVFKSPNLPEGMSPSSLNIINSQNEYLIHLFQEFENKEQLFKKLEEAIEEYKRKFAVIRHQQGLLYKEYQSEREHWKVANEKILQEKKRLEYQKEEDDIKIKEYTDLLDALEKDTDDTKQLFTDYSRKITVLKVNERSITRQYTTLLEMERHLRKENEKMKTEMISMEVTVREKIGSLQRFKEMATFKIAALQKALDDSVPLNDLEMANKQYNELTAKYRDMLQKDNLLIQRTNNVEHLEHENTSLKNQIESLNKELEITKEKLHTIEQAWEQTAKLGDRATDKATKAITNSEIVSISKKITMLEMKELNERQRAEHCQRMYEHLRNTLKQAEERNFELETKFAELTKINLEAQKVEQSLRDELSNSVSKGISEVDKRRIMELEKSETELKIEISKLKELSDIAKTQVTALENRQQSRDKEVESLRMQILDYQVQSDEKTLIAKLHQHIVALQVSEATAITKLAAATSKLQKTEIANMRLEQKLDDKEQALYYARLEGKNRVKHLRQTVQSLRRQFSGALPLAQQEKFSKTMIQLQNDKLKTMEDIQQAQQERRNAENRAVELEMKLKGIEELVATLKDARGAQKVIEWHVKIEELRLQELKLNRELSRKNEEIKYLKNILSEYEQTINHLEEEIVQQGQFHEERQMAWDKREVELERQLDIYDSQKQDILSTAQKFNEAAGTVPDPSLSLPHQLEQALKTVREQSRTILEMQATCRSVEEKLKEKEAALWKAEQNILSRDKVINELRLQLPASSEREKLVAQLDQIDDNTHPHALKIAHQTIANMQARLNQKEEILKKYQHLLAKAREEQEEIAKKHEEDLRVLHQKLDVHVDSSFNKFKQTALELIQKPSLAVPASKHLIHLAELEQTIAEQDSSLNSLLSKLKKTSSDLQKQKQITAVKINEFDNIRAELEEKHQCRVKKLQDEIEELRSLLSKMGKELLNIKSELEIQRQANNRSPTTTMKNLVERLKNQLALKEKQQKALSKALLELRAEMTAAAEQQIISVASQKEAHMNVQQIVDKHTKELRSQIEDLNDQLLKLKDALKLSKNKENSMLDDMDNLNQELQKKMKAYTKVLREKDDMEKENEELKKQNKRLTSSIQGKADEQTLIDELQRKIKRMETELGKKSDESEKKNPREDKSPREELIKWEECKKWQTKADGMRNKLKEKEKEIESLSKQLNTIKELFSKAEKEKNTLQKKLKSCSITVDHVMGVRASESERELEELRKQNMDLENEIVHLKTQYAVPRDTVIEDLHLKNRYLQEKLLVLEKQLPRDTCSRPSTSGIGSDDQHQKEQELQKENLILSSENMELRFQLEQANKDLPRLKNQVADLKEMCELLKREKGEVERKLGNVRGAGRSGKTIPELEKTIGLMKKVVERVQRENEELKRAPGVVSNEKVARLEQENEDLRSEMEKLKLQFGSELSARYELKTKGTEKIIAENDRIRKELKKEVENSEKLRMAKNNLEIINEKLNVELEETTKKLNLAESRIPKLEDTDTKNWKSIVITRMFENKFKEMESEIARKNQTISDLKQKLQKPTESGDKHENGTEDYIKEQAEVLISVPEGTRTEQEYVRENQLLRLTNDRLEKEKGELIYLMESSQNQRKLKGDDLGAGKTGNYRLVAEVTDLKTQLKSSDLEQQRLHEEIKKLKNELDHFDPAFFEEIEDLKYNYNEEVKKNIVLEEKLKTLSEKFGVQVDIPGRISID</sequence>
<feature type="coiled-coil region" evidence="8">
    <location>
        <begin position="1283"/>
        <end position="1317"/>
    </location>
</feature>
<dbReference type="PANTHER" id="PTHR18879:SF20">
    <property type="entry name" value="CENTROSOMAL PROTEIN OF 290 KDA"/>
    <property type="match status" value="1"/>
</dbReference>
<feature type="compositionally biased region" description="Basic and acidic residues" evidence="9">
    <location>
        <begin position="2512"/>
        <end position="2521"/>
    </location>
</feature>
<dbReference type="PANTHER" id="PTHR18879">
    <property type="entry name" value="CENTROSOMAL PROTEIN OF 290 KDA"/>
    <property type="match status" value="1"/>
</dbReference>
<feature type="coiled-coil region" evidence="8">
    <location>
        <begin position="1173"/>
        <end position="1238"/>
    </location>
</feature>
<evidence type="ECO:0000259" key="10">
    <source>
        <dbReference type="Pfam" id="PF16574"/>
    </source>
</evidence>
<feature type="coiled-coil region" evidence="8">
    <location>
        <begin position="909"/>
        <end position="964"/>
    </location>
</feature>
<dbReference type="RefSeq" id="XP_060550617.1">
    <property type="nucleotide sequence ID" value="XM_060694634.1"/>
</dbReference>
<feature type="coiled-coil region" evidence="8">
    <location>
        <begin position="2605"/>
        <end position="2664"/>
    </location>
</feature>
<comment type="subcellular location">
    <subcellularLocation>
        <location evidence="1">Cytoplasm</location>
        <location evidence="1">Cytoskeleton</location>
        <location evidence="1">Cilium basal body</location>
    </subcellularLocation>
    <subcellularLocation>
        <location evidence="2">Cytoplasm</location>
        <location evidence="2">Cytoskeleton</location>
        <location evidence="2">Microtubule organizing center</location>
        <location evidence="2">Centrosome</location>
    </subcellularLocation>
</comment>
<dbReference type="InterPro" id="IPR032321">
    <property type="entry name" value="Cep209_CC5"/>
</dbReference>
<accession>A0ABM3ZQH3</accession>
<feature type="region of interest" description="Disordered" evidence="9">
    <location>
        <begin position="143"/>
        <end position="167"/>
    </location>
</feature>
<feature type="compositionally biased region" description="Basic and acidic residues" evidence="9">
    <location>
        <begin position="2048"/>
        <end position="2061"/>
    </location>
</feature>
<reference evidence="12" key="1">
    <citation type="submission" date="2025-08" db="UniProtKB">
        <authorList>
            <consortium name="RefSeq"/>
        </authorList>
    </citation>
    <scope>IDENTIFICATION</scope>
    <source>
        <tissue evidence="12">Blood</tissue>
    </source>
</reference>
<evidence type="ECO:0000256" key="6">
    <source>
        <dbReference type="ARBA" id="ARBA00023212"/>
    </source>
</evidence>
<name>A0ABM3ZQH3_PANGU</name>
<feature type="coiled-coil region" evidence="8">
    <location>
        <begin position="1500"/>
        <end position="1602"/>
    </location>
</feature>